<dbReference type="Proteomes" id="UP001597463">
    <property type="component" value="Unassembled WGS sequence"/>
</dbReference>
<keyword evidence="4" id="KW-1185">Reference proteome</keyword>
<evidence type="ECO:0000313" key="4">
    <source>
        <dbReference type="Proteomes" id="UP001597463"/>
    </source>
</evidence>
<dbReference type="PANTHER" id="PTHR37483">
    <property type="entry name" value="UPF0125 PROTEIN RATB"/>
    <property type="match status" value="1"/>
</dbReference>
<comment type="caution">
    <text evidence="3">The sequence shown here is derived from an EMBL/GenBank/DDBJ whole genome shotgun (WGS) entry which is preliminary data.</text>
</comment>
<dbReference type="InterPro" id="IPR005346">
    <property type="entry name" value="RnfH"/>
</dbReference>
<reference evidence="4" key="1">
    <citation type="journal article" date="2019" name="Int. J. Syst. Evol. Microbiol.">
        <title>The Global Catalogue of Microorganisms (GCM) 10K type strain sequencing project: providing services to taxonomists for standard genome sequencing and annotation.</title>
        <authorList>
            <consortium name="The Broad Institute Genomics Platform"/>
            <consortium name="The Broad Institute Genome Sequencing Center for Infectious Disease"/>
            <person name="Wu L."/>
            <person name="Ma J."/>
        </authorList>
    </citation>
    <scope>NUCLEOTIDE SEQUENCE [LARGE SCALE GENOMIC DNA]</scope>
    <source>
        <strain evidence="4">TISTR 1906</strain>
    </source>
</reference>
<dbReference type="InterPro" id="IPR016155">
    <property type="entry name" value="Mopterin_synth/thiamin_S_b"/>
</dbReference>
<accession>A0ABW5USB1</accession>
<sequence length="117" mass="12413">MAEAAVLKITLAYSPCAGSVHERLLELAPGAKVEDAIAAAGGWAALGLAGVREGASMVGIWGKRVRPEQLLADGDRVECYRPLSVDPKVARRERFARQGVRGAGLFKRQRPGAKAGY</sequence>
<dbReference type="PANTHER" id="PTHR37483:SF1">
    <property type="entry name" value="UPF0125 PROTEIN RATB"/>
    <property type="match status" value="1"/>
</dbReference>
<gene>
    <name evidence="3" type="ORF">ACFSW6_18660</name>
</gene>
<proteinExistence type="inferred from homology"/>
<protein>
    <recommendedName>
        <fullName evidence="2">UPF0125 protein ACFSW6_18660</fullName>
    </recommendedName>
</protein>
<dbReference type="RefSeq" id="WP_066478968.1">
    <property type="nucleotide sequence ID" value="NZ_BCNT01000009.1"/>
</dbReference>
<evidence type="ECO:0000256" key="2">
    <source>
        <dbReference type="HAMAP-Rule" id="MF_00460"/>
    </source>
</evidence>
<evidence type="ECO:0000313" key="3">
    <source>
        <dbReference type="EMBL" id="MFD2756096.1"/>
    </source>
</evidence>
<dbReference type="SUPFAM" id="SSF54285">
    <property type="entry name" value="MoaD/ThiS"/>
    <property type="match status" value="1"/>
</dbReference>
<evidence type="ECO:0000256" key="1">
    <source>
        <dbReference type="ARBA" id="ARBA00010645"/>
    </source>
</evidence>
<dbReference type="Gene3D" id="3.10.20.280">
    <property type="entry name" value="RnfH-like"/>
    <property type="match status" value="1"/>
</dbReference>
<dbReference type="HAMAP" id="MF_00460">
    <property type="entry name" value="UPF0125_RnfH"/>
    <property type="match status" value="1"/>
</dbReference>
<organism evidence="3 4">
    <name type="scientific">Comamonas terrae</name>
    <dbReference type="NCBI Taxonomy" id="673548"/>
    <lineage>
        <taxon>Bacteria</taxon>
        <taxon>Pseudomonadati</taxon>
        <taxon>Pseudomonadota</taxon>
        <taxon>Betaproteobacteria</taxon>
        <taxon>Burkholderiales</taxon>
        <taxon>Comamonadaceae</taxon>
        <taxon>Comamonas</taxon>
    </lineage>
</organism>
<dbReference type="Pfam" id="PF03658">
    <property type="entry name" value="Ub-RnfH"/>
    <property type="match status" value="1"/>
</dbReference>
<dbReference type="InterPro" id="IPR037021">
    <property type="entry name" value="RnfH_sf"/>
</dbReference>
<dbReference type="EMBL" id="JBHUMV010000009">
    <property type="protein sequence ID" value="MFD2756096.1"/>
    <property type="molecule type" value="Genomic_DNA"/>
</dbReference>
<comment type="similarity">
    <text evidence="1 2">Belongs to the UPF0125 (RnfH) family.</text>
</comment>
<name>A0ABW5USB1_9BURK</name>